<evidence type="ECO:0000313" key="5">
    <source>
        <dbReference type="Proteomes" id="UP001596417"/>
    </source>
</evidence>
<sequence>MKLDVNTMETFYEMAREGAGLAADRLAPMIDLQTRVSVTRLHFTSQAAIADELDNSRNKIGISVSLVGDVEGRSLILFDEESANDVARMLVSDVPGDEREWLARSAIAEVGAIMNNGFVDGWADVLGTEIDVSPPEFITGVSADAFVDDPTDDDLAVAFRSRIEAVDEEIRFQHYLVPEHDTVVRLLEGEDNDRVIDSEKLSGFDQMAGNGAAKISENLEQMTGIDAEIEVWRIEFISLDAIPEGIATERLISVAFTFDGMLSGYLLFLFDRDSAVNLVESTLGSTPIGDLGALERDAIQELSNVMASGFLDGWANVLETTIDHSTPAYTYDMGAAVVDPLVVGLSERQEFAFVFDVRIQAAGTTFHLDIYAIPDEDDLINALETLDTGRVDESSITPEFAPAEAVPSSFEVEGLTKLDHS</sequence>
<dbReference type="PANTHER" id="PTHR43693">
    <property type="entry name" value="PROTEIN PHOSPHATASE CHEZ"/>
    <property type="match status" value="1"/>
</dbReference>
<evidence type="ECO:0000256" key="2">
    <source>
        <dbReference type="ARBA" id="ARBA00022801"/>
    </source>
</evidence>
<dbReference type="Proteomes" id="UP001596417">
    <property type="component" value="Unassembled WGS sequence"/>
</dbReference>
<dbReference type="GO" id="GO:0006935">
    <property type="term" value="P:chemotaxis"/>
    <property type="evidence" value="ECO:0007669"/>
    <property type="project" value="UniProtKB-KW"/>
</dbReference>
<evidence type="ECO:0000313" key="4">
    <source>
        <dbReference type="EMBL" id="MFC7190562.1"/>
    </source>
</evidence>
<evidence type="ECO:0000259" key="3">
    <source>
        <dbReference type="Pfam" id="PF04509"/>
    </source>
</evidence>
<gene>
    <name evidence="4" type="ORF">ACFQL7_12380</name>
</gene>
<organism evidence="4 5">
    <name type="scientific">Halocatena marina</name>
    <dbReference type="NCBI Taxonomy" id="2934937"/>
    <lineage>
        <taxon>Archaea</taxon>
        <taxon>Methanobacteriati</taxon>
        <taxon>Methanobacteriota</taxon>
        <taxon>Stenosarchaea group</taxon>
        <taxon>Halobacteria</taxon>
        <taxon>Halobacteriales</taxon>
        <taxon>Natronomonadaceae</taxon>
        <taxon>Halocatena</taxon>
    </lineage>
</organism>
<name>A0ABD5YRJ8_9EURY</name>
<dbReference type="CDD" id="cd17911">
    <property type="entry name" value="CheC_ClassIII"/>
    <property type="match status" value="2"/>
</dbReference>
<dbReference type="GO" id="GO:0016787">
    <property type="term" value="F:hydrolase activity"/>
    <property type="evidence" value="ECO:0007669"/>
    <property type="project" value="UniProtKB-KW"/>
</dbReference>
<keyword evidence="5" id="KW-1185">Reference proteome</keyword>
<keyword evidence="1" id="KW-0145">Chemotaxis</keyword>
<dbReference type="RefSeq" id="WP_248907542.1">
    <property type="nucleotide sequence ID" value="NZ_CP109979.1"/>
</dbReference>
<dbReference type="InterPro" id="IPR050992">
    <property type="entry name" value="CheZ_family_phosphatases"/>
</dbReference>
<dbReference type="InterPro" id="IPR007597">
    <property type="entry name" value="CheC"/>
</dbReference>
<reference evidence="4 5" key="1">
    <citation type="journal article" date="2019" name="Int. J. Syst. Evol. Microbiol.">
        <title>The Global Catalogue of Microorganisms (GCM) 10K type strain sequencing project: providing services to taxonomists for standard genome sequencing and annotation.</title>
        <authorList>
            <consortium name="The Broad Institute Genomics Platform"/>
            <consortium name="The Broad Institute Genome Sequencing Center for Infectious Disease"/>
            <person name="Wu L."/>
            <person name="Ma J."/>
        </authorList>
    </citation>
    <scope>NUCLEOTIDE SEQUENCE [LARGE SCALE GENOMIC DNA]</scope>
    <source>
        <strain evidence="4 5">RDMS1</strain>
    </source>
</reference>
<protein>
    <submittedName>
        <fullName evidence="4">Chemotaxis protein CheC</fullName>
    </submittedName>
</protein>
<feature type="domain" description="CheC-like protein" evidence="3">
    <location>
        <begin position="103"/>
        <end position="138"/>
    </location>
</feature>
<dbReference type="SUPFAM" id="SSF103039">
    <property type="entry name" value="CheC-like"/>
    <property type="match status" value="2"/>
</dbReference>
<dbReference type="EMBL" id="JBHTAX010000001">
    <property type="protein sequence ID" value="MFC7190562.1"/>
    <property type="molecule type" value="Genomic_DNA"/>
</dbReference>
<dbReference type="PANTHER" id="PTHR43693:SF1">
    <property type="entry name" value="PROTEIN PHOSPHATASE CHEZ"/>
    <property type="match status" value="1"/>
</dbReference>
<evidence type="ECO:0000256" key="1">
    <source>
        <dbReference type="ARBA" id="ARBA00022500"/>
    </source>
</evidence>
<dbReference type="Gene3D" id="3.40.1550.10">
    <property type="entry name" value="CheC-like"/>
    <property type="match status" value="2"/>
</dbReference>
<accession>A0ABD5YRJ8</accession>
<dbReference type="Pfam" id="PF04509">
    <property type="entry name" value="CheC"/>
    <property type="match status" value="2"/>
</dbReference>
<feature type="domain" description="CheC-like protein" evidence="3">
    <location>
        <begin position="295"/>
        <end position="328"/>
    </location>
</feature>
<comment type="caution">
    <text evidence="4">The sequence shown here is derived from an EMBL/GenBank/DDBJ whole genome shotgun (WGS) entry which is preliminary data.</text>
</comment>
<proteinExistence type="predicted"/>
<dbReference type="AlphaFoldDB" id="A0ABD5YRJ8"/>
<dbReference type="InterPro" id="IPR028976">
    <property type="entry name" value="CheC-like_sf"/>
</dbReference>
<keyword evidence="2" id="KW-0378">Hydrolase</keyword>
<dbReference type="GeneID" id="76200185"/>